<gene>
    <name evidence="1" type="ORF">D3P05_05365</name>
</gene>
<name>A0A419A9G1_9RHOB</name>
<dbReference type="AlphaFoldDB" id="A0A419A9G1"/>
<dbReference type="SUPFAM" id="SSF53448">
    <property type="entry name" value="Nucleotide-diphospho-sugar transferases"/>
    <property type="match status" value="1"/>
</dbReference>
<evidence type="ECO:0000313" key="2">
    <source>
        <dbReference type="Proteomes" id="UP000283587"/>
    </source>
</evidence>
<protein>
    <submittedName>
        <fullName evidence="1">Glycosyltransferase family 2 protein</fullName>
    </submittedName>
</protein>
<dbReference type="GO" id="GO:0016740">
    <property type="term" value="F:transferase activity"/>
    <property type="evidence" value="ECO:0007669"/>
    <property type="project" value="UniProtKB-KW"/>
</dbReference>
<keyword evidence="1" id="KW-0808">Transferase</keyword>
<sequence length="358" mass="40926">MSRPDRRGWPRRLWSAYRLRWKRRELLWRAIRSGRALSPVRDRTAAIRKGDILAFVCLRNEAERLPEFLAHYRALGVGHFLVVDNDSDDGSDRLLAGQPDVSLWRTGASYRAARFGMDWLGALLFRHGHGHWCVTVDADELLVYPGHDTRDLAALTAHLDARGIRGMGALMLDLFPEGPLDRPAEGTVLQQLPFFDPGPYRCQVMQPRRNRWVQGGTRERVFFADRPQRAPTLNKLPLIRWHRSHVYVNSTHSMLPPRMNDLWDGPGDPRLSGVLLHSKFLPSIAARSAEELRRRQHFADPDAYAGYHHALTQAPVLWHEGALRYEGWRQMVDLGLMGQGDWMAEGGPKTRKPLPNIA</sequence>
<proteinExistence type="predicted"/>
<dbReference type="InterPro" id="IPR029044">
    <property type="entry name" value="Nucleotide-diphossugar_trans"/>
</dbReference>
<comment type="caution">
    <text evidence="1">The sequence shown here is derived from an EMBL/GenBank/DDBJ whole genome shotgun (WGS) entry which is preliminary data.</text>
</comment>
<keyword evidence="2" id="KW-1185">Reference proteome</keyword>
<dbReference type="EMBL" id="QZEW01000017">
    <property type="protein sequence ID" value="RJL19319.1"/>
    <property type="molecule type" value="Genomic_DNA"/>
</dbReference>
<organism evidence="1 2">
    <name type="scientific">Paracoccus siganidrum</name>
    <dbReference type="NCBI Taxonomy" id="1276757"/>
    <lineage>
        <taxon>Bacteria</taxon>
        <taxon>Pseudomonadati</taxon>
        <taxon>Pseudomonadota</taxon>
        <taxon>Alphaproteobacteria</taxon>
        <taxon>Rhodobacterales</taxon>
        <taxon>Paracoccaceae</taxon>
        <taxon>Paracoccus</taxon>
    </lineage>
</organism>
<evidence type="ECO:0000313" key="1">
    <source>
        <dbReference type="EMBL" id="RJL19319.1"/>
    </source>
</evidence>
<dbReference type="Pfam" id="PF13704">
    <property type="entry name" value="Glyco_tranf_2_4"/>
    <property type="match status" value="1"/>
</dbReference>
<reference evidence="2" key="1">
    <citation type="submission" date="2018-09" db="EMBL/GenBank/DDBJ databases">
        <title>Paracoccus onubensis nov. sp. a moderate halophilic bacterium isolated from Gruta de las Maravillas (Aracena, Spain).</title>
        <authorList>
            <person name="Jurado V."/>
            <person name="Gutierrez-Patricio S."/>
            <person name="Gonzalez-Pimentel J.L."/>
            <person name="Miller A.Z."/>
            <person name="Laiz L."/>
            <person name="Saiz-Jimenez C."/>
        </authorList>
    </citation>
    <scope>NUCLEOTIDE SEQUENCE [LARGE SCALE GENOMIC DNA]</scope>
    <source>
        <strain evidence="2">DSM 26381</strain>
    </source>
</reference>
<accession>A0A419A9G1</accession>
<dbReference type="Proteomes" id="UP000283587">
    <property type="component" value="Unassembled WGS sequence"/>
</dbReference>
<dbReference type="RefSeq" id="WP_119897154.1">
    <property type="nucleotide sequence ID" value="NZ_QNRC01000014.1"/>
</dbReference>
<dbReference type="OrthoDB" id="3010234at2"/>